<keyword evidence="2" id="KW-1185">Reference proteome</keyword>
<reference evidence="2" key="1">
    <citation type="journal article" date="2017" name="Nat. Ecol. Evol.">
        <title>Genome expansion and lineage-specific genetic innovations in the forest pathogenic fungi Armillaria.</title>
        <authorList>
            <person name="Sipos G."/>
            <person name="Prasanna A.N."/>
            <person name="Walter M.C."/>
            <person name="O'Connor E."/>
            <person name="Balint B."/>
            <person name="Krizsan K."/>
            <person name="Kiss B."/>
            <person name="Hess J."/>
            <person name="Varga T."/>
            <person name="Slot J."/>
            <person name="Riley R."/>
            <person name="Boka B."/>
            <person name="Rigling D."/>
            <person name="Barry K."/>
            <person name="Lee J."/>
            <person name="Mihaltcheva S."/>
            <person name="LaButti K."/>
            <person name="Lipzen A."/>
            <person name="Waldron R."/>
            <person name="Moloney N.M."/>
            <person name="Sperisen C."/>
            <person name="Kredics L."/>
            <person name="Vagvoelgyi C."/>
            <person name="Patrignani A."/>
            <person name="Fitzpatrick D."/>
            <person name="Nagy I."/>
            <person name="Doyle S."/>
            <person name="Anderson J.B."/>
            <person name="Grigoriev I.V."/>
            <person name="Gueldener U."/>
            <person name="Muensterkoetter M."/>
            <person name="Nagy L.G."/>
        </authorList>
    </citation>
    <scope>NUCLEOTIDE SEQUENCE [LARGE SCALE GENOMIC DNA]</scope>
    <source>
        <strain evidence="2">Ar21-2</strain>
    </source>
</reference>
<gene>
    <name evidence="1" type="ORF">ARMGADRAFT_429257</name>
</gene>
<dbReference type="InParanoid" id="A0A2H3D3I6"/>
<sequence>MSMSVCRNLFQLQDNESSYCEGQHRVQAEEGLKEMSMIEETATRMPPTLFHWTIPQAQDLAFQRSYSNKRRLCRRCVVRDNRLIMQTCFFYCGAGERCKTHSSAHGDSGTFYGNVWKT</sequence>
<evidence type="ECO:0000313" key="2">
    <source>
        <dbReference type="Proteomes" id="UP000217790"/>
    </source>
</evidence>
<accession>A0A2H3D3I6</accession>
<proteinExistence type="predicted"/>
<name>A0A2H3D3I6_ARMGA</name>
<dbReference type="OrthoDB" id="3107718at2759"/>
<protein>
    <submittedName>
        <fullName evidence="1">Uncharacterized protein</fullName>
    </submittedName>
</protein>
<dbReference type="EMBL" id="KZ293673">
    <property type="protein sequence ID" value="PBK88304.1"/>
    <property type="molecule type" value="Genomic_DNA"/>
</dbReference>
<dbReference type="AlphaFoldDB" id="A0A2H3D3I6"/>
<organism evidence="1 2">
    <name type="scientific">Armillaria gallica</name>
    <name type="common">Bulbous honey fungus</name>
    <name type="synonym">Armillaria bulbosa</name>
    <dbReference type="NCBI Taxonomy" id="47427"/>
    <lineage>
        <taxon>Eukaryota</taxon>
        <taxon>Fungi</taxon>
        <taxon>Dikarya</taxon>
        <taxon>Basidiomycota</taxon>
        <taxon>Agaricomycotina</taxon>
        <taxon>Agaricomycetes</taxon>
        <taxon>Agaricomycetidae</taxon>
        <taxon>Agaricales</taxon>
        <taxon>Marasmiineae</taxon>
        <taxon>Physalacriaceae</taxon>
        <taxon>Armillaria</taxon>
    </lineage>
</organism>
<dbReference type="Proteomes" id="UP000217790">
    <property type="component" value="Unassembled WGS sequence"/>
</dbReference>
<evidence type="ECO:0000313" key="1">
    <source>
        <dbReference type="EMBL" id="PBK88304.1"/>
    </source>
</evidence>